<dbReference type="GO" id="GO:0005829">
    <property type="term" value="C:cytosol"/>
    <property type="evidence" value="ECO:0007669"/>
    <property type="project" value="TreeGrafter"/>
</dbReference>
<dbReference type="GeneID" id="78294824"/>
<reference evidence="6 7" key="1">
    <citation type="submission" date="2018-04" db="EMBL/GenBank/DDBJ databases">
        <title>Genomic Encyclopedia of Type Strains, Phase IV (KMG-IV): sequencing the most valuable type-strain genomes for metagenomic binning, comparative biology and taxonomic classification.</title>
        <authorList>
            <person name="Goeker M."/>
        </authorList>
    </citation>
    <scope>NUCLEOTIDE SEQUENCE [LARGE SCALE GENOMIC DNA]</scope>
    <source>
        <strain evidence="6 7">DSM 14823</strain>
    </source>
</reference>
<evidence type="ECO:0000313" key="7">
    <source>
        <dbReference type="Proteomes" id="UP000245959"/>
    </source>
</evidence>
<keyword evidence="6" id="KW-0808">Transferase</keyword>
<dbReference type="Proteomes" id="UP000245959">
    <property type="component" value="Unassembled WGS sequence"/>
</dbReference>
<evidence type="ECO:0000259" key="5">
    <source>
        <dbReference type="PROSITE" id="PS51554"/>
    </source>
</evidence>
<dbReference type="InterPro" id="IPR004184">
    <property type="entry name" value="PFL_dom"/>
</dbReference>
<dbReference type="GO" id="GO:0016740">
    <property type="term" value="F:transferase activity"/>
    <property type="evidence" value="ECO:0007669"/>
    <property type="project" value="UniProtKB-KW"/>
</dbReference>
<keyword evidence="7" id="KW-1185">Reference proteome</keyword>
<comment type="caution">
    <text evidence="6">The sequence shown here is derived from an EMBL/GenBank/DDBJ whole genome shotgun (WGS) entry which is preliminary data.</text>
</comment>
<protein>
    <submittedName>
        <fullName evidence="6">Formate C-acetyltransferase</fullName>
    </submittedName>
</protein>
<evidence type="ECO:0000313" key="6">
    <source>
        <dbReference type="EMBL" id="PVY43333.1"/>
    </source>
</evidence>
<dbReference type="PROSITE" id="PS51149">
    <property type="entry name" value="GLY_RADICAL_2"/>
    <property type="match status" value="1"/>
</dbReference>
<sequence length="716" mass="80549">MSGFKLEKYAGRIARLVAKKKEQTLAKYRRFGKADEDDYGYVLPPEEFMRTFRFPVLDENGSFHGVSAWAKNYRALLEAHPVYVDPDDALAGRWMFMMSRMRAGYQLSLAPFPVDYSFLHHDQELYDLTHGIGKDAHFAPDYRIGLSLGWGGLTRKVERSLEAHKFDSEAVELLNAELEALAGIRNWIHRTAMAAEGELRRINLRLENDPPETLREACQWIAWFNMASRTYNRDGAGGQLDEILRPYYERDIAAGRIDDEDAVYYIACLLLNDPHYYQIGGPDPNGKDQTSRISFLILEAAHALKTPCNLTIRVHDRMDEKLFRRGVEILLEDNLGYPRFSGDNALIEGFMRNGYSIELARERIALGCNWMSIPGREYTLNDTVKINMMKVFEVAFNEIADSGKFSLGALHKCYQKHLARAAFCIAEGLDFHLAHQYRNEPELLLNLLCYGPIEKGRDASHGGVDFYNMCCDGAGLAVVADSFAALQTQVVERKRIAWKECVEAVRSDFRNENGEQIRRLLASSPRFGHGGTCADEWAVTLTHDFAETFPNGRRTPEGRLIIPGLFSWADTLRFGKTVGATPNGRRAGEPSSHGANPCPGFRKDGAATAVAKAVASVQCGYGNTSPLQLELDASFVNCADPVGRLTALFRTHFKLGGTLINVNIVDAKTLRAAQKEPEKFPDLIVRVTGFTSYFIMLSPEFRDFVVKRIIEEEQYA</sequence>
<dbReference type="GO" id="GO:0016829">
    <property type="term" value="F:lyase activity"/>
    <property type="evidence" value="ECO:0007669"/>
    <property type="project" value="UniProtKB-KW"/>
</dbReference>
<name>A0A2U1B3T4_9BACT</name>
<feature type="domain" description="PFL" evidence="5">
    <location>
        <begin position="1"/>
        <end position="586"/>
    </location>
</feature>
<keyword evidence="2" id="KW-0456">Lyase</keyword>
<dbReference type="PANTHER" id="PTHR43641:SF2">
    <property type="entry name" value="DEHYDRATASE YBIW-RELATED"/>
    <property type="match status" value="1"/>
</dbReference>
<dbReference type="RefSeq" id="WP_116883519.1">
    <property type="nucleotide sequence ID" value="NZ_CABMMC010000061.1"/>
</dbReference>
<keyword evidence="1 3" id="KW-0556">Organic radical</keyword>
<evidence type="ECO:0000259" key="4">
    <source>
        <dbReference type="PROSITE" id="PS51149"/>
    </source>
</evidence>
<evidence type="ECO:0000256" key="1">
    <source>
        <dbReference type="ARBA" id="ARBA00022818"/>
    </source>
</evidence>
<dbReference type="OrthoDB" id="9803969at2"/>
<dbReference type="PANTHER" id="PTHR43641">
    <property type="entry name" value="FORMATE ACETYLTRANSFERASE 3-RELATED"/>
    <property type="match status" value="1"/>
</dbReference>
<dbReference type="EMBL" id="QEKH01000009">
    <property type="protein sequence ID" value="PVY43333.1"/>
    <property type="molecule type" value="Genomic_DNA"/>
</dbReference>
<evidence type="ECO:0000256" key="2">
    <source>
        <dbReference type="ARBA" id="ARBA00023239"/>
    </source>
</evidence>
<evidence type="ECO:0000256" key="3">
    <source>
        <dbReference type="PROSITE-ProRule" id="PRU00493"/>
    </source>
</evidence>
<accession>A0A2U1B3T4</accession>
<feature type="modified residue" description="Glycine radical" evidence="3">
    <location>
        <position position="689"/>
    </location>
</feature>
<organism evidence="6 7">
    <name type="scientific">Victivallis vadensis</name>
    <dbReference type="NCBI Taxonomy" id="172901"/>
    <lineage>
        <taxon>Bacteria</taxon>
        <taxon>Pseudomonadati</taxon>
        <taxon>Lentisphaerota</taxon>
        <taxon>Lentisphaeria</taxon>
        <taxon>Victivallales</taxon>
        <taxon>Victivallaceae</taxon>
        <taxon>Victivallis</taxon>
    </lineage>
</organism>
<dbReference type="Gene3D" id="3.20.70.20">
    <property type="match status" value="1"/>
</dbReference>
<dbReference type="Pfam" id="PF02901">
    <property type="entry name" value="PFL-like"/>
    <property type="match status" value="1"/>
</dbReference>
<feature type="domain" description="Glycine radical" evidence="4">
    <location>
        <begin position="593"/>
        <end position="714"/>
    </location>
</feature>
<gene>
    <name evidence="6" type="ORF">C8D82_10918</name>
</gene>
<dbReference type="PROSITE" id="PS51554">
    <property type="entry name" value="PFL"/>
    <property type="match status" value="1"/>
</dbReference>
<proteinExistence type="predicted"/>
<dbReference type="InterPro" id="IPR051215">
    <property type="entry name" value="GRE"/>
</dbReference>
<dbReference type="AlphaFoldDB" id="A0A2U1B3T4"/>
<dbReference type="InterPro" id="IPR001150">
    <property type="entry name" value="Gly_radical"/>
</dbReference>
<dbReference type="Pfam" id="PF01228">
    <property type="entry name" value="Gly_radical"/>
    <property type="match status" value="1"/>
</dbReference>
<dbReference type="SUPFAM" id="SSF51998">
    <property type="entry name" value="PFL-like glycyl radical enzymes"/>
    <property type="match status" value="1"/>
</dbReference>